<evidence type="ECO:0000256" key="2">
    <source>
        <dbReference type="ARBA" id="ARBA00022475"/>
    </source>
</evidence>
<evidence type="ECO:0000256" key="6">
    <source>
        <dbReference type="SAM" id="Phobius"/>
    </source>
</evidence>
<name>A0ABR7WRQ3_9SPHI</name>
<dbReference type="Proteomes" id="UP000606600">
    <property type="component" value="Unassembled WGS sequence"/>
</dbReference>
<dbReference type="Pfam" id="PF06271">
    <property type="entry name" value="RDD"/>
    <property type="match status" value="1"/>
</dbReference>
<gene>
    <name evidence="9" type="ORF">IDJ77_14305</name>
</gene>
<feature type="transmembrane region" description="Helical" evidence="6">
    <location>
        <begin position="181"/>
        <end position="200"/>
    </location>
</feature>
<dbReference type="EMBL" id="JACWMY010000006">
    <property type="protein sequence ID" value="MBD1364989.1"/>
    <property type="molecule type" value="Genomic_DNA"/>
</dbReference>
<protein>
    <submittedName>
        <fullName evidence="9">RDD family protein</fullName>
    </submittedName>
</protein>
<evidence type="ECO:0000313" key="10">
    <source>
        <dbReference type="Proteomes" id="UP000606600"/>
    </source>
</evidence>
<keyword evidence="5 6" id="KW-0472">Membrane</keyword>
<evidence type="ECO:0000256" key="1">
    <source>
        <dbReference type="ARBA" id="ARBA00004651"/>
    </source>
</evidence>
<reference evidence="9 10" key="1">
    <citation type="submission" date="2020-09" db="EMBL/GenBank/DDBJ databases">
        <title>Novel species of Mucilaginibacter isolated from a glacier on the Tibetan Plateau.</title>
        <authorList>
            <person name="Liu Q."/>
            <person name="Xin Y.-H."/>
        </authorList>
    </citation>
    <scope>NUCLEOTIDE SEQUENCE [LARGE SCALE GENOMIC DNA]</scope>
    <source>
        <strain evidence="9 10">ZT4R22</strain>
    </source>
</reference>
<accession>A0ABR7WRQ3</accession>
<comment type="caution">
    <text evidence="9">The sequence shown here is derived from an EMBL/GenBank/DDBJ whole genome shotgun (WGS) entry which is preliminary data.</text>
</comment>
<keyword evidence="3 6" id="KW-0812">Transmembrane</keyword>
<keyword evidence="4 6" id="KW-1133">Transmembrane helix</keyword>
<feature type="transmembrane region" description="Helical" evidence="6">
    <location>
        <begin position="121"/>
        <end position="144"/>
    </location>
</feature>
<dbReference type="InterPro" id="IPR010432">
    <property type="entry name" value="RDD"/>
</dbReference>
<evidence type="ECO:0000256" key="4">
    <source>
        <dbReference type="ARBA" id="ARBA00022989"/>
    </source>
</evidence>
<feature type="domain" description="RDD" evidence="7">
    <location>
        <begin position="80"/>
        <end position="211"/>
    </location>
</feature>
<organism evidence="9 10">
    <name type="scientific">Mucilaginibacter pankratovii</name>
    <dbReference type="NCBI Taxonomy" id="2772110"/>
    <lineage>
        <taxon>Bacteria</taxon>
        <taxon>Pseudomonadati</taxon>
        <taxon>Bacteroidota</taxon>
        <taxon>Sphingobacteriia</taxon>
        <taxon>Sphingobacteriales</taxon>
        <taxon>Sphingobacteriaceae</taxon>
        <taxon>Mucilaginibacter</taxon>
    </lineage>
</organism>
<dbReference type="PANTHER" id="PTHR36115:SF4">
    <property type="entry name" value="MEMBRANE PROTEIN"/>
    <property type="match status" value="1"/>
</dbReference>
<comment type="subcellular location">
    <subcellularLocation>
        <location evidence="1">Cell membrane</location>
        <topology evidence="1">Multi-pass membrane protein</topology>
    </subcellularLocation>
</comment>
<evidence type="ECO:0000259" key="7">
    <source>
        <dbReference type="Pfam" id="PF06271"/>
    </source>
</evidence>
<evidence type="ECO:0000259" key="8">
    <source>
        <dbReference type="Pfam" id="PF14237"/>
    </source>
</evidence>
<evidence type="ECO:0000313" key="9">
    <source>
        <dbReference type="EMBL" id="MBD1364989.1"/>
    </source>
</evidence>
<proteinExistence type="predicted"/>
<feature type="domain" description="GYF" evidence="8">
    <location>
        <begin position="19"/>
        <end position="62"/>
    </location>
</feature>
<sequence>MQTPGPVTSPNAAANKYVLVVSGKPEGPFSIAELKAKKVKPGDFVKTPAMDDYKEAHEVAELRQLFGFSRQPVPLQYFGSFDQRATASVVDWFIVLGVFVVASFVVMLLLLLILPGDDNKIIRIGITGGIVALTIPARLIYSIIMESGPKQGTYGKQLLKIRVCDIYGERIDASRAFARNAAKILSVATFFVGYLIIFFTKKQQGLHDMLADTLVIKDRLDG</sequence>
<evidence type="ECO:0000256" key="5">
    <source>
        <dbReference type="ARBA" id="ARBA00023136"/>
    </source>
</evidence>
<evidence type="ECO:0000256" key="3">
    <source>
        <dbReference type="ARBA" id="ARBA00022692"/>
    </source>
</evidence>
<dbReference type="InterPro" id="IPR051791">
    <property type="entry name" value="Pra-immunoreactive"/>
</dbReference>
<dbReference type="InterPro" id="IPR025640">
    <property type="entry name" value="GYF_2"/>
</dbReference>
<keyword evidence="10" id="KW-1185">Reference proteome</keyword>
<feature type="transmembrane region" description="Helical" evidence="6">
    <location>
        <begin position="92"/>
        <end position="114"/>
    </location>
</feature>
<dbReference type="Pfam" id="PF14237">
    <property type="entry name" value="GYF_2"/>
    <property type="match status" value="1"/>
</dbReference>
<dbReference type="PANTHER" id="PTHR36115">
    <property type="entry name" value="PROLINE-RICH ANTIGEN HOMOLOG-RELATED"/>
    <property type="match status" value="1"/>
</dbReference>
<keyword evidence="2" id="KW-1003">Cell membrane</keyword>